<keyword evidence="3" id="KW-0804">Transcription</keyword>
<organism evidence="6 7">
    <name type="scientific">Aureimonas glaciei</name>
    <dbReference type="NCBI Taxonomy" id="1776957"/>
    <lineage>
        <taxon>Bacteria</taxon>
        <taxon>Pseudomonadati</taxon>
        <taxon>Pseudomonadota</taxon>
        <taxon>Alphaproteobacteria</taxon>
        <taxon>Hyphomicrobiales</taxon>
        <taxon>Aurantimonadaceae</taxon>
        <taxon>Aureimonas</taxon>
    </lineage>
</organism>
<keyword evidence="2" id="KW-0238">DNA-binding</keyword>
<evidence type="ECO:0000313" key="7">
    <source>
        <dbReference type="Proteomes" id="UP000613160"/>
    </source>
</evidence>
<dbReference type="SUPFAM" id="SSF55781">
    <property type="entry name" value="GAF domain-like"/>
    <property type="match status" value="1"/>
</dbReference>
<dbReference type="Gene3D" id="1.10.10.10">
    <property type="entry name" value="Winged helix-like DNA-binding domain superfamily/Winged helix DNA-binding domain"/>
    <property type="match status" value="1"/>
</dbReference>
<dbReference type="AlphaFoldDB" id="A0A917DBX6"/>
<reference evidence="6" key="1">
    <citation type="journal article" date="2014" name="Int. J. Syst. Evol. Microbiol.">
        <title>Complete genome sequence of Corynebacterium casei LMG S-19264T (=DSM 44701T), isolated from a smear-ripened cheese.</title>
        <authorList>
            <consortium name="US DOE Joint Genome Institute (JGI-PGF)"/>
            <person name="Walter F."/>
            <person name="Albersmeier A."/>
            <person name="Kalinowski J."/>
            <person name="Ruckert C."/>
        </authorList>
    </citation>
    <scope>NUCLEOTIDE SEQUENCE</scope>
    <source>
        <strain evidence="6">CGMCC 1.15493</strain>
    </source>
</reference>
<dbReference type="GO" id="GO:0045892">
    <property type="term" value="P:negative regulation of DNA-templated transcription"/>
    <property type="evidence" value="ECO:0007669"/>
    <property type="project" value="TreeGrafter"/>
</dbReference>
<evidence type="ECO:0000256" key="1">
    <source>
        <dbReference type="ARBA" id="ARBA00023015"/>
    </source>
</evidence>
<dbReference type="InterPro" id="IPR050707">
    <property type="entry name" value="HTH_MetabolicPath_Reg"/>
</dbReference>
<dbReference type="Proteomes" id="UP000613160">
    <property type="component" value="Unassembled WGS sequence"/>
</dbReference>
<sequence length="257" mass="27753">MLGGKRVSGRGSERVLDMLEWFAAQAGAVSLAAVVQALDLPKSSTLLLLRLLAERGYLERLGDGTYVLIRLPGEREPGREAWGTLLRLSEAPLREAVAASNETGFIAILEKREVRYLTKVLPAREIRYDRDITKLRMAHQVASGVVMLAGLAASDFEDYLGQLAPELRSEVSAAVASARSDGFCVNLKGVVEGAAGIAAPIRDGDGMTVAAINISGPRERIVANVPRLTDIAVHTARLVSEELTRRSRTQSRNPGRN</sequence>
<evidence type="ECO:0000313" key="6">
    <source>
        <dbReference type="EMBL" id="GGD23935.1"/>
    </source>
</evidence>
<evidence type="ECO:0008006" key="8">
    <source>
        <dbReference type="Google" id="ProtNLM"/>
    </source>
</evidence>
<evidence type="ECO:0000256" key="2">
    <source>
        <dbReference type="ARBA" id="ARBA00023125"/>
    </source>
</evidence>
<name>A0A917DBX6_9HYPH</name>
<dbReference type="Pfam" id="PF09339">
    <property type="entry name" value="HTH_IclR"/>
    <property type="match status" value="1"/>
</dbReference>
<evidence type="ECO:0000259" key="4">
    <source>
        <dbReference type="PROSITE" id="PS51077"/>
    </source>
</evidence>
<comment type="caution">
    <text evidence="6">The sequence shown here is derived from an EMBL/GenBank/DDBJ whole genome shotgun (WGS) entry which is preliminary data.</text>
</comment>
<feature type="domain" description="IclR-ED" evidence="5">
    <location>
        <begin position="67"/>
        <end position="249"/>
    </location>
</feature>
<dbReference type="SMART" id="SM00346">
    <property type="entry name" value="HTH_ICLR"/>
    <property type="match status" value="1"/>
</dbReference>
<dbReference type="SUPFAM" id="SSF46785">
    <property type="entry name" value="Winged helix' DNA-binding domain"/>
    <property type="match status" value="1"/>
</dbReference>
<dbReference type="InterPro" id="IPR036390">
    <property type="entry name" value="WH_DNA-bd_sf"/>
</dbReference>
<proteinExistence type="predicted"/>
<keyword evidence="1" id="KW-0805">Transcription regulation</keyword>
<evidence type="ECO:0000256" key="3">
    <source>
        <dbReference type="ARBA" id="ARBA00023163"/>
    </source>
</evidence>
<keyword evidence="7" id="KW-1185">Reference proteome</keyword>
<dbReference type="PROSITE" id="PS51077">
    <property type="entry name" value="HTH_ICLR"/>
    <property type="match status" value="1"/>
</dbReference>
<dbReference type="InterPro" id="IPR036388">
    <property type="entry name" value="WH-like_DNA-bd_sf"/>
</dbReference>
<accession>A0A917DBX6</accession>
<dbReference type="PROSITE" id="PS51078">
    <property type="entry name" value="ICLR_ED"/>
    <property type="match status" value="1"/>
</dbReference>
<dbReference type="PANTHER" id="PTHR30136:SF24">
    <property type="entry name" value="HTH-TYPE TRANSCRIPTIONAL REPRESSOR ALLR"/>
    <property type="match status" value="1"/>
</dbReference>
<protein>
    <recommendedName>
        <fullName evidence="8">IclR family transcriptional regulator</fullName>
    </recommendedName>
</protein>
<dbReference type="InterPro" id="IPR029016">
    <property type="entry name" value="GAF-like_dom_sf"/>
</dbReference>
<evidence type="ECO:0000259" key="5">
    <source>
        <dbReference type="PROSITE" id="PS51078"/>
    </source>
</evidence>
<dbReference type="GO" id="GO:0003677">
    <property type="term" value="F:DNA binding"/>
    <property type="evidence" value="ECO:0007669"/>
    <property type="project" value="UniProtKB-KW"/>
</dbReference>
<dbReference type="PANTHER" id="PTHR30136">
    <property type="entry name" value="HELIX-TURN-HELIX TRANSCRIPTIONAL REGULATOR, ICLR FAMILY"/>
    <property type="match status" value="1"/>
</dbReference>
<dbReference type="Gene3D" id="3.30.450.40">
    <property type="match status" value="1"/>
</dbReference>
<dbReference type="InterPro" id="IPR005471">
    <property type="entry name" value="Tscrpt_reg_IclR_N"/>
</dbReference>
<dbReference type="GO" id="GO:0003700">
    <property type="term" value="F:DNA-binding transcription factor activity"/>
    <property type="evidence" value="ECO:0007669"/>
    <property type="project" value="TreeGrafter"/>
</dbReference>
<gene>
    <name evidence="6" type="ORF">GCM10011335_28600</name>
</gene>
<dbReference type="InterPro" id="IPR014757">
    <property type="entry name" value="Tscrpt_reg_IclR_C"/>
</dbReference>
<feature type="domain" description="HTH iclR-type" evidence="4">
    <location>
        <begin position="9"/>
        <end position="70"/>
    </location>
</feature>
<dbReference type="EMBL" id="BMJJ01000006">
    <property type="protein sequence ID" value="GGD23935.1"/>
    <property type="molecule type" value="Genomic_DNA"/>
</dbReference>
<reference evidence="6" key="2">
    <citation type="submission" date="2020-09" db="EMBL/GenBank/DDBJ databases">
        <authorList>
            <person name="Sun Q."/>
            <person name="Zhou Y."/>
        </authorList>
    </citation>
    <scope>NUCLEOTIDE SEQUENCE</scope>
    <source>
        <strain evidence="6">CGMCC 1.15493</strain>
    </source>
</reference>
<dbReference type="Pfam" id="PF01614">
    <property type="entry name" value="IclR_C"/>
    <property type="match status" value="1"/>
</dbReference>